<dbReference type="Proteomes" id="UP000192591">
    <property type="component" value="Unassembled WGS sequence"/>
</dbReference>
<feature type="chain" id="PRO_5039576036" description="DUF3558 domain-containing protein" evidence="1">
    <location>
        <begin position="17"/>
        <end position="199"/>
    </location>
</feature>
<feature type="signal peptide" evidence="1">
    <location>
        <begin position="1"/>
        <end position="16"/>
    </location>
</feature>
<dbReference type="InterPro" id="IPR024520">
    <property type="entry name" value="DUF3558"/>
</dbReference>
<evidence type="ECO:0000313" key="2">
    <source>
        <dbReference type="EMBL" id="OQO89946.1"/>
    </source>
</evidence>
<dbReference type="EMBL" id="MWIH01000008">
    <property type="protein sequence ID" value="OQO89946.1"/>
    <property type="molecule type" value="Genomic_DNA"/>
</dbReference>
<protein>
    <recommendedName>
        <fullName evidence="4">DUF3558 domain-containing protein</fullName>
    </recommendedName>
</protein>
<gene>
    <name evidence="2" type="ORF">B1813_19085</name>
</gene>
<dbReference type="PROSITE" id="PS51257">
    <property type="entry name" value="PROKAR_LIPOPROTEIN"/>
    <property type="match status" value="1"/>
</dbReference>
<organism evidence="2 3">
    <name type="scientific">Saccharomonospora piscinae</name>
    <dbReference type="NCBI Taxonomy" id="687388"/>
    <lineage>
        <taxon>Bacteria</taxon>
        <taxon>Bacillati</taxon>
        <taxon>Actinomycetota</taxon>
        <taxon>Actinomycetes</taxon>
        <taxon>Pseudonocardiales</taxon>
        <taxon>Pseudonocardiaceae</taxon>
        <taxon>Saccharomonospora</taxon>
    </lineage>
</organism>
<comment type="caution">
    <text evidence="2">The sequence shown here is derived from an EMBL/GenBank/DDBJ whole genome shotgun (WGS) entry which is preliminary data.</text>
</comment>
<keyword evidence="1" id="KW-0732">Signal</keyword>
<dbReference type="RefSeq" id="WP_081194241.1">
    <property type="nucleotide sequence ID" value="NZ_MWIH01000008.1"/>
</dbReference>
<dbReference type="Pfam" id="PF12079">
    <property type="entry name" value="DUF3558"/>
    <property type="match status" value="1"/>
</dbReference>
<evidence type="ECO:0008006" key="4">
    <source>
        <dbReference type="Google" id="ProtNLM"/>
    </source>
</evidence>
<dbReference type="STRING" id="1962155.B1813_19085"/>
<evidence type="ECO:0000256" key="1">
    <source>
        <dbReference type="SAM" id="SignalP"/>
    </source>
</evidence>
<reference evidence="2 3" key="1">
    <citation type="submission" date="2017-02" db="EMBL/GenBank/DDBJ databases">
        <title>Draft genome of Saccharomonospora sp. 154.</title>
        <authorList>
            <person name="Alonso-Carmona G.S."/>
            <person name="De La Haba R."/>
            <person name="Vera-Gargallo B."/>
            <person name="Sandoval-Trujillo A.H."/>
            <person name="Ramirez-Duran N."/>
            <person name="Ventosa A."/>
        </authorList>
    </citation>
    <scope>NUCLEOTIDE SEQUENCE [LARGE SCALE GENOMIC DNA]</scope>
    <source>
        <strain evidence="2 3">LRS4.154</strain>
    </source>
</reference>
<dbReference type="AlphaFoldDB" id="A0A1V8ZYS6"/>
<sequence length="199" mass="20349">MHARVALAAATLAALAATLACTTRIAGIASPATTPPATAQPATTSTAAPAAETPLNLDAHRGTPCTSLTDAQAAHHLGDEVDKQPDPEGLAGPGCRWQSPPPGAFITVSYPHADDGLAVLHRYRDQFDTFEELQVSGYPAVAVSTSAVPDACTITIGASDTTHLAVHYAPSNTDLGGLTACQAGRRIASEVMANIETSR</sequence>
<proteinExistence type="predicted"/>
<accession>A0A1V8ZYS6</accession>
<name>A0A1V8ZYS6_SACPI</name>
<keyword evidence="3" id="KW-1185">Reference proteome</keyword>
<evidence type="ECO:0000313" key="3">
    <source>
        <dbReference type="Proteomes" id="UP000192591"/>
    </source>
</evidence>